<feature type="non-terminal residue" evidence="7">
    <location>
        <position position="294"/>
    </location>
</feature>
<dbReference type="PANTHER" id="PTHR30482">
    <property type="entry name" value="HIGH-AFFINITY BRANCHED-CHAIN AMINO ACID TRANSPORT SYSTEM PERMEASE"/>
    <property type="match status" value="1"/>
</dbReference>
<keyword evidence="5 6" id="KW-0472">Membrane</keyword>
<evidence type="ECO:0000256" key="5">
    <source>
        <dbReference type="ARBA" id="ARBA00023136"/>
    </source>
</evidence>
<keyword evidence="2" id="KW-1003">Cell membrane</keyword>
<dbReference type="GO" id="GO:0005886">
    <property type="term" value="C:plasma membrane"/>
    <property type="evidence" value="ECO:0007669"/>
    <property type="project" value="UniProtKB-SubCell"/>
</dbReference>
<keyword evidence="4 6" id="KW-1133">Transmembrane helix</keyword>
<dbReference type="InterPro" id="IPR001851">
    <property type="entry name" value="ABC_transp_permease"/>
</dbReference>
<evidence type="ECO:0000313" key="8">
    <source>
        <dbReference type="Proteomes" id="UP000807825"/>
    </source>
</evidence>
<feature type="transmembrane region" description="Helical" evidence="6">
    <location>
        <begin position="208"/>
        <end position="234"/>
    </location>
</feature>
<dbReference type="EMBL" id="JACRDE010000292">
    <property type="protein sequence ID" value="MBI5249963.1"/>
    <property type="molecule type" value="Genomic_DNA"/>
</dbReference>
<comment type="caution">
    <text evidence="7">The sequence shown here is derived from an EMBL/GenBank/DDBJ whole genome shotgun (WGS) entry which is preliminary data.</text>
</comment>
<protein>
    <submittedName>
        <fullName evidence="7">Branched-chain amino acid ABC transporter permease</fullName>
    </submittedName>
</protein>
<dbReference type="Proteomes" id="UP000807825">
    <property type="component" value="Unassembled WGS sequence"/>
</dbReference>
<dbReference type="InterPro" id="IPR043428">
    <property type="entry name" value="LivM-like"/>
</dbReference>
<evidence type="ECO:0000313" key="7">
    <source>
        <dbReference type="EMBL" id="MBI5249963.1"/>
    </source>
</evidence>
<name>A0A9D6V3A6_9BACT</name>
<evidence type="ECO:0000256" key="2">
    <source>
        <dbReference type="ARBA" id="ARBA00022475"/>
    </source>
</evidence>
<feature type="transmembrane region" description="Helical" evidence="6">
    <location>
        <begin position="57"/>
        <end position="74"/>
    </location>
</feature>
<feature type="transmembrane region" description="Helical" evidence="6">
    <location>
        <begin position="246"/>
        <end position="270"/>
    </location>
</feature>
<dbReference type="Pfam" id="PF02653">
    <property type="entry name" value="BPD_transp_2"/>
    <property type="match status" value="1"/>
</dbReference>
<evidence type="ECO:0000256" key="6">
    <source>
        <dbReference type="SAM" id="Phobius"/>
    </source>
</evidence>
<feature type="transmembrane region" description="Helical" evidence="6">
    <location>
        <begin position="80"/>
        <end position="102"/>
    </location>
</feature>
<proteinExistence type="predicted"/>
<accession>A0A9D6V3A6</accession>
<feature type="transmembrane region" description="Helical" evidence="6">
    <location>
        <begin position="157"/>
        <end position="187"/>
    </location>
</feature>
<dbReference type="PANTHER" id="PTHR30482:SF17">
    <property type="entry name" value="ABC TRANSPORTER ATP-BINDING PROTEIN"/>
    <property type="match status" value="1"/>
</dbReference>
<comment type="subcellular location">
    <subcellularLocation>
        <location evidence="1">Cell membrane</location>
        <topology evidence="1">Multi-pass membrane protein</topology>
    </subcellularLocation>
</comment>
<dbReference type="CDD" id="cd06581">
    <property type="entry name" value="TM_PBP1_LivM_like"/>
    <property type="match status" value="1"/>
</dbReference>
<dbReference type="AlphaFoldDB" id="A0A9D6V3A6"/>
<organism evidence="7 8">
    <name type="scientific">Desulfomonile tiedjei</name>
    <dbReference type="NCBI Taxonomy" id="2358"/>
    <lineage>
        <taxon>Bacteria</taxon>
        <taxon>Pseudomonadati</taxon>
        <taxon>Thermodesulfobacteriota</taxon>
        <taxon>Desulfomonilia</taxon>
        <taxon>Desulfomonilales</taxon>
        <taxon>Desulfomonilaceae</taxon>
        <taxon>Desulfomonile</taxon>
    </lineage>
</organism>
<evidence type="ECO:0000256" key="3">
    <source>
        <dbReference type="ARBA" id="ARBA00022692"/>
    </source>
</evidence>
<feature type="transmembrane region" description="Helical" evidence="6">
    <location>
        <begin position="109"/>
        <end position="130"/>
    </location>
</feature>
<feature type="transmembrane region" description="Helical" evidence="6">
    <location>
        <begin position="32"/>
        <end position="50"/>
    </location>
</feature>
<gene>
    <name evidence="7" type="ORF">HY912_10760</name>
</gene>
<dbReference type="GO" id="GO:0015658">
    <property type="term" value="F:branched-chain amino acid transmembrane transporter activity"/>
    <property type="evidence" value="ECO:0007669"/>
    <property type="project" value="InterPro"/>
</dbReference>
<sequence length="294" mass="31965">MNSLIKKGTFLLILVLFPFVMGKYHVSLLTEIIVFALFGVSYNLLLGYGNLLSFGHAMFFGLGAYTTAVAFNHIPGLGFFPAILLATGCATLGGLLVGFLILRQKGASFALLTLAFNALFYAMAIKFTFITHGDDGLSVTRPNINLGILTLNTSDVVVFYFVTLVVVGAVILLSWFFTGTAMGRTIILMRENEERMKFLGFSTKITRLTLFTLTGGLAGLAGSFYALFFCFVSVDAISIAMTTTVLLITFVGGSGSFTGPILGAFVYIYLQNFLSDVTDRWQLFMGLIFISMVL</sequence>
<keyword evidence="3 6" id="KW-0812">Transmembrane</keyword>
<reference evidence="7" key="1">
    <citation type="submission" date="2020-07" db="EMBL/GenBank/DDBJ databases">
        <title>Huge and variable diversity of episymbiotic CPR bacteria and DPANN archaea in groundwater ecosystems.</title>
        <authorList>
            <person name="He C.Y."/>
            <person name="Keren R."/>
            <person name="Whittaker M."/>
            <person name="Farag I.F."/>
            <person name="Doudna J."/>
            <person name="Cate J.H.D."/>
            <person name="Banfield J.F."/>
        </authorList>
    </citation>
    <scope>NUCLEOTIDE SEQUENCE</scope>
    <source>
        <strain evidence="7">NC_groundwater_1664_Pr3_B-0.1um_52_9</strain>
    </source>
</reference>
<evidence type="ECO:0000256" key="1">
    <source>
        <dbReference type="ARBA" id="ARBA00004651"/>
    </source>
</evidence>
<evidence type="ECO:0000256" key="4">
    <source>
        <dbReference type="ARBA" id="ARBA00022989"/>
    </source>
</evidence>